<evidence type="ECO:0000256" key="1">
    <source>
        <dbReference type="SAM" id="Phobius"/>
    </source>
</evidence>
<keyword evidence="3" id="KW-1185">Reference proteome</keyword>
<keyword evidence="1" id="KW-0812">Transmembrane</keyword>
<organism evidence="2 3">
    <name type="scientific">Candidatus Arcanibacter lacustris</name>
    <dbReference type="NCBI Taxonomy" id="1607817"/>
    <lineage>
        <taxon>Bacteria</taxon>
        <taxon>Pseudomonadati</taxon>
        <taxon>Pseudomonadota</taxon>
        <taxon>Alphaproteobacteria</taxon>
        <taxon>Rickettsiales</taxon>
        <taxon>Candidatus Arcanibacter</taxon>
    </lineage>
</organism>
<dbReference type="AlphaFoldDB" id="A0A0F5MR59"/>
<keyword evidence="1" id="KW-1133">Transmembrane helix</keyword>
<evidence type="ECO:0000313" key="2">
    <source>
        <dbReference type="EMBL" id="KKB96557.1"/>
    </source>
</evidence>
<sequence length="334" mass="36180">MQYRLKKAYSLLELSISLAIIATVLSAGFSMISGSSMLAKRKDTEKRMNIIEKAIASYAAIYDRIPCPADLNLADNNANSGIENCCYNCSNLSSYHVTSPPSSPTAFTGNNTYYTVGTVPYVTLGLPKEYLADAWGNKFIYSATLALSGKISTNTYGTPAIANLNYLETANMGLITVKDSQATIRTNNASYVLMSAGNNGLGAYPRGSATHVTSLPSNANELINYNSTLVTGTGSFIAYEQTNTYDDIVHYKQKWQLVKEAGMVLSNQTCALAKNLIETLDTSSNSVNYSPVCSCNSLSPPTSCSQFVNHLDARCSVFASNFLLKIRELCLNQF</sequence>
<evidence type="ECO:0008006" key="4">
    <source>
        <dbReference type="Google" id="ProtNLM"/>
    </source>
</evidence>
<feature type="transmembrane region" description="Helical" evidence="1">
    <location>
        <begin position="16"/>
        <end position="39"/>
    </location>
</feature>
<protein>
    <recommendedName>
        <fullName evidence="4">Type II secretion system protein G</fullName>
    </recommendedName>
</protein>
<name>A0A0F5MR59_9RICK</name>
<keyword evidence="1" id="KW-0472">Membrane</keyword>
<proteinExistence type="predicted"/>
<comment type="caution">
    <text evidence="2">The sequence shown here is derived from an EMBL/GenBank/DDBJ whole genome shotgun (WGS) entry which is preliminary data.</text>
</comment>
<dbReference type="Proteomes" id="UP000033358">
    <property type="component" value="Unassembled WGS sequence"/>
</dbReference>
<accession>A0A0F5MR59</accession>
<evidence type="ECO:0000313" key="3">
    <source>
        <dbReference type="Proteomes" id="UP000033358"/>
    </source>
</evidence>
<dbReference type="EMBL" id="JYHA01000058">
    <property type="protein sequence ID" value="KKB96557.1"/>
    <property type="molecule type" value="Genomic_DNA"/>
</dbReference>
<reference evidence="2 3" key="1">
    <citation type="submission" date="2015-02" db="EMBL/GenBank/DDBJ databases">
        <title>Single cell genomics of a rare environmental alphaproteobacterium provides unique insights into Rickettsiaceae evolution.</title>
        <authorList>
            <person name="Martijn J."/>
            <person name="Schulz F."/>
            <person name="Zaremba-Niedzwiedzka K."/>
            <person name="Viklund J."/>
            <person name="Stepanauskas R."/>
            <person name="Andersson S.G.E."/>
            <person name="Horn M."/>
            <person name="Guy L."/>
            <person name="Ettema T.J.G."/>
        </authorList>
    </citation>
    <scope>NUCLEOTIDE SEQUENCE [LARGE SCALE GENOMIC DNA]</scope>
    <source>
        <strain evidence="2 3">SCGC AAA041-L04</strain>
    </source>
</reference>
<gene>
    <name evidence="2" type="ORF">SZ25_00372</name>
</gene>